<organism evidence="2 3">
    <name type="scientific">Xenopus laevis</name>
    <name type="common">African clawed frog</name>
    <dbReference type="NCBI Taxonomy" id="8355"/>
    <lineage>
        <taxon>Eukaryota</taxon>
        <taxon>Metazoa</taxon>
        <taxon>Chordata</taxon>
        <taxon>Craniata</taxon>
        <taxon>Vertebrata</taxon>
        <taxon>Euteleostomi</taxon>
        <taxon>Amphibia</taxon>
        <taxon>Batrachia</taxon>
        <taxon>Anura</taxon>
        <taxon>Pipoidea</taxon>
        <taxon>Pipidae</taxon>
        <taxon>Xenopodinae</taxon>
        <taxon>Xenopus</taxon>
        <taxon>Xenopus</taxon>
    </lineage>
</organism>
<gene>
    <name evidence="2" type="ORF">XELAEV_18015454mg</name>
</gene>
<keyword evidence="1" id="KW-1133">Transmembrane helix</keyword>
<dbReference type="EMBL" id="CM004469">
    <property type="protein sequence ID" value="OCT92395.1"/>
    <property type="molecule type" value="Genomic_DNA"/>
</dbReference>
<evidence type="ECO:0000256" key="1">
    <source>
        <dbReference type="SAM" id="Phobius"/>
    </source>
</evidence>
<keyword evidence="1" id="KW-0472">Membrane</keyword>
<evidence type="ECO:0000313" key="3">
    <source>
        <dbReference type="Proteomes" id="UP000694892"/>
    </source>
</evidence>
<evidence type="ECO:0000313" key="2">
    <source>
        <dbReference type="EMBL" id="OCT92395.1"/>
    </source>
</evidence>
<keyword evidence="1" id="KW-0812">Transmembrane</keyword>
<dbReference type="Proteomes" id="UP000694892">
    <property type="component" value="Chromosome 2S"/>
</dbReference>
<name>A0A974DJ66_XENLA</name>
<protein>
    <submittedName>
        <fullName evidence="2">Uncharacterized protein</fullName>
    </submittedName>
</protein>
<dbReference type="AlphaFoldDB" id="A0A974DJ66"/>
<proteinExistence type="predicted"/>
<sequence length="95" mass="10872">MSDKDAQYRYVSISGSCRKTVESIEVNSMLTSVTLLRSHFITVAYYCCFLGTFPLSLSVIHTGESLWNEKALILLQEQDKLYHQKMLFSRDSPSI</sequence>
<accession>A0A974DJ66</accession>
<reference evidence="3" key="1">
    <citation type="journal article" date="2016" name="Nature">
        <title>Genome evolution in the allotetraploid frog Xenopus laevis.</title>
        <authorList>
            <person name="Session A.M."/>
            <person name="Uno Y."/>
            <person name="Kwon T."/>
            <person name="Chapman J.A."/>
            <person name="Toyoda A."/>
            <person name="Takahashi S."/>
            <person name="Fukui A."/>
            <person name="Hikosaka A."/>
            <person name="Suzuki A."/>
            <person name="Kondo M."/>
            <person name="van Heeringen S.J."/>
            <person name="Quigley I."/>
            <person name="Heinz S."/>
            <person name="Ogino H."/>
            <person name="Ochi H."/>
            <person name="Hellsten U."/>
            <person name="Lyons J.B."/>
            <person name="Simakov O."/>
            <person name="Putnam N."/>
            <person name="Stites J."/>
            <person name="Kuroki Y."/>
            <person name="Tanaka T."/>
            <person name="Michiue T."/>
            <person name="Watanabe M."/>
            <person name="Bogdanovic O."/>
            <person name="Lister R."/>
            <person name="Georgiou G."/>
            <person name="Paranjpe S.S."/>
            <person name="van Kruijsbergen I."/>
            <person name="Shu S."/>
            <person name="Carlson J."/>
            <person name="Kinoshita T."/>
            <person name="Ohta Y."/>
            <person name="Mawaribuchi S."/>
            <person name="Jenkins J."/>
            <person name="Grimwood J."/>
            <person name="Schmutz J."/>
            <person name="Mitros T."/>
            <person name="Mozaffari S.V."/>
            <person name="Suzuki Y."/>
            <person name="Haramoto Y."/>
            <person name="Yamamoto T.S."/>
            <person name="Takagi C."/>
            <person name="Heald R."/>
            <person name="Miller K."/>
            <person name="Haudenschild C."/>
            <person name="Kitzman J."/>
            <person name="Nakayama T."/>
            <person name="Izutsu Y."/>
            <person name="Robert J."/>
            <person name="Fortriede J."/>
            <person name="Burns K."/>
            <person name="Lotay V."/>
            <person name="Karimi K."/>
            <person name="Yasuoka Y."/>
            <person name="Dichmann D.S."/>
            <person name="Flajnik M.F."/>
            <person name="Houston D.W."/>
            <person name="Shendure J."/>
            <person name="DuPasquier L."/>
            <person name="Vize P.D."/>
            <person name="Zorn A.M."/>
            <person name="Ito M."/>
            <person name="Marcotte E.M."/>
            <person name="Wallingford J.B."/>
            <person name="Ito Y."/>
            <person name="Asashima M."/>
            <person name="Ueno N."/>
            <person name="Matsuda Y."/>
            <person name="Veenstra G.J."/>
            <person name="Fujiyama A."/>
            <person name="Harland R.M."/>
            <person name="Taira M."/>
            <person name="Rokhsar D.S."/>
        </authorList>
    </citation>
    <scope>NUCLEOTIDE SEQUENCE [LARGE SCALE GENOMIC DNA]</scope>
    <source>
        <strain evidence="3">J</strain>
    </source>
</reference>
<feature type="transmembrane region" description="Helical" evidence="1">
    <location>
        <begin position="39"/>
        <end position="60"/>
    </location>
</feature>